<accession>A0A561T748</accession>
<dbReference type="OrthoDB" id="3697516at2"/>
<reference evidence="2 3" key="1">
    <citation type="submission" date="2019-06" db="EMBL/GenBank/DDBJ databases">
        <title>Sequencing the genomes of 1000 actinobacteria strains.</title>
        <authorList>
            <person name="Klenk H.-P."/>
        </authorList>
    </citation>
    <scope>NUCLEOTIDE SEQUENCE [LARGE SCALE GENOMIC DNA]</scope>
    <source>
        <strain evidence="2 3">DSM 44826</strain>
    </source>
</reference>
<comment type="caution">
    <text evidence="2">The sequence shown here is derived from an EMBL/GenBank/DDBJ whole genome shotgun (WGS) entry which is preliminary data.</text>
</comment>
<keyword evidence="1" id="KW-0812">Transmembrane</keyword>
<dbReference type="RefSeq" id="WP_145910199.1">
    <property type="nucleotide sequence ID" value="NZ_BAAAMZ010000009.1"/>
</dbReference>
<keyword evidence="1" id="KW-1133">Transmembrane helix</keyword>
<keyword evidence="3" id="KW-1185">Reference proteome</keyword>
<evidence type="ECO:0000256" key="1">
    <source>
        <dbReference type="SAM" id="Phobius"/>
    </source>
</evidence>
<evidence type="ECO:0000313" key="2">
    <source>
        <dbReference type="EMBL" id="TWF82943.1"/>
    </source>
</evidence>
<dbReference type="AlphaFoldDB" id="A0A561T748"/>
<name>A0A561T748_9ACTN</name>
<dbReference type="EMBL" id="VIWT01000004">
    <property type="protein sequence ID" value="TWF82943.1"/>
    <property type="molecule type" value="Genomic_DNA"/>
</dbReference>
<feature type="transmembrane region" description="Helical" evidence="1">
    <location>
        <begin position="79"/>
        <end position="95"/>
    </location>
</feature>
<protein>
    <submittedName>
        <fullName evidence="2">Uncharacterized protein</fullName>
    </submittedName>
</protein>
<organism evidence="2 3">
    <name type="scientific">Kitasatospora viridis</name>
    <dbReference type="NCBI Taxonomy" id="281105"/>
    <lineage>
        <taxon>Bacteria</taxon>
        <taxon>Bacillati</taxon>
        <taxon>Actinomycetota</taxon>
        <taxon>Actinomycetes</taxon>
        <taxon>Kitasatosporales</taxon>
        <taxon>Streptomycetaceae</taxon>
        <taxon>Kitasatospora</taxon>
    </lineage>
</organism>
<keyword evidence="1" id="KW-0472">Membrane</keyword>
<proteinExistence type="predicted"/>
<dbReference type="Proteomes" id="UP000317940">
    <property type="component" value="Unassembled WGS sequence"/>
</dbReference>
<feature type="transmembrane region" description="Helical" evidence="1">
    <location>
        <begin position="43"/>
        <end position="67"/>
    </location>
</feature>
<gene>
    <name evidence="2" type="ORF">FHX73_14426</name>
</gene>
<sequence length="149" mass="15278">MSLNPAPRRWPLTTLKVFAALTALLALAEPFLAGGFLQGYYPLLQAHMIAAMILSTAVLLAAIAGLLVWKAAGGPSTPAIQYGILLLCCVAQISLGFSRVLLIHVPLGVGIFVMAEKFAVEAFRLRPGGATGSAAGSPAAPAAEPAVAE</sequence>
<evidence type="ECO:0000313" key="3">
    <source>
        <dbReference type="Proteomes" id="UP000317940"/>
    </source>
</evidence>